<dbReference type="KEGG" id="shun:DWB77_00570"/>
<proteinExistence type="predicted"/>
<evidence type="ECO:0000313" key="2">
    <source>
        <dbReference type="Proteomes" id="UP000271554"/>
    </source>
</evidence>
<dbReference type="AlphaFoldDB" id="A0A387H8H0"/>
<dbReference type="Proteomes" id="UP000271554">
    <property type="component" value="Chromosome"/>
</dbReference>
<accession>A0A387H8H0</accession>
<evidence type="ECO:0000313" key="1">
    <source>
        <dbReference type="EMBL" id="AYG78463.1"/>
    </source>
</evidence>
<sequence length="38" mass="4210">MPNPERTSPLLCVKCVARIALVVAVASTVVSRWRCRRA</sequence>
<reference evidence="1 2" key="1">
    <citation type="submission" date="2018-10" db="EMBL/GenBank/DDBJ databases">
        <title>Relationship between Morphology and Antimicrobial Activity in Streptomyces.</title>
        <authorList>
            <person name="Kang H.J."/>
            <person name="Kim S.B."/>
        </authorList>
    </citation>
    <scope>NUCLEOTIDE SEQUENCE [LARGE SCALE GENOMIC DNA]</scope>
    <source>
        <strain evidence="1 2">BH38</strain>
    </source>
</reference>
<keyword evidence="2" id="KW-1185">Reference proteome</keyword>
<dbReference type="EMBL" id="CP032698">
    <property type="protein sequence ID" value="AYG78463.1"/>
    <property type="molecule type" value="Genomic_DNA"/>
</dbReference>
<protein>
    <submittedName>
        <fullName evidence="1">Uncharacterized protein</fullName>
    </submittedName>
</protein>
<organism evidence="1 2">
    <name type="scientific">Streptomyces hundungensis</name>
    <dbReference type="NCBI Taxonomy" id="1077946"/>
    <lineage>
        <taxon>Bacteria</taxon>
        <taxon>Bacillati</taxon>
        <taxon>Actinomycetota</taxon>
        <taxon>Actinomycetes</taxon>
        <taxon>Kitasatosporales</taxon>
        <taxon>Streptomycetaceae</taxon>
        <taxon>Streptomyces</taxon>
    </lineage>
</organism>
<gene>
    <name evidence="1" type="ORF">DWB77_00570</name>
</gene>
<name>A0A387H8H0_9ACTN</name>